<sequence length="283" mass="28893">MTDQPSPDTVDAPLDAPRDARADVLSSDEATEPARRSRARHPDSVLRWATAGVVLVATAAAAAAVVTAVPRDRLPGLAAPNDGRYDFAPLSLPPLPSGRPVPSAKSADGRHFAALPDLLLPPPKQAPGAAPAAAAGCADYAELHATSAHVPTVLATDACRAAASRTWTAEDGTRTEIWLLRFGSRDESRLCFGSLGTAGAINRVPNASTGTGDFALGPDQQSYSLAGAAEAGGPAGSRAGRPTGRVAYLLAGDVVVTVVMTNAAGVPDQAFHQVVTLQSELLS</sequence>
<dbReference type="AlphaFoldDB" id="A0A561UGZ9"/>
<proteinExistence type="predicted"/>
<keyword evidence="2" id="KW-0472">Membrane</keyword>
<dbReference type="Proteomes" id="UP000317940">
    <property type="component" value="Unassembled WGS sequence"/>
</dbReference>
<gene>
    <name evidence="3" type="ORF">FHX73_112461</name>
</gene>
<dbReference type="EMBL" id="VIWT01000001">
    <property type="protein sequence ID" value="TWF98640.1"/>
    <property type="molecule type" value="Genomic_DNA"/>
</dbReference>
<keyword evidence="2" id="KW-1133">Transmembrane helix</keyword>
<evidence type="ECO:0000256" key="2">
    <source>
        <dbReference type="SAM" id="Phobius"/>
    </source>
</evidence>
<evidence type="ECO:0000256" key="1">
    <source>
        <dbReference type="SAM" id="MobiDB-lite"/>
    </source>
</evidence>
<protein>
    <submittedName>
        <fullName evidence="3">Uncharacterized protein</fullName>
    </submittedName>
</protein>
<evidence type="ECO:0000313" key="3">
    <source>
        <dbReference type="EMBL" id="TWF98640.1"/>
    </source>
</evidence>
<dbReference type="OrthoDB" id="3851768at2"/>
<accession>A0A561UGZ9</accession>
<name>A0A561UGZ9_9ACTN</name>
<reference evidence="3 4" key="1">
    <citation type="submission" date="2019-06" db="EMBL/GenBank/DDBJ databases">
        <title>Sequencing the genomes of 1000 actinobacteria strains.</title>
        <authorList>
            <person name="Klenk H.-P."/>
        </authorList>
    </citation>
    <scope>NUCLEOTIDE SEQUENCE [LARGE SCALE GENOMIC DNA]</scope>
    <source>
        <strain evidence="3 4">DSM 44826</strain>
    </source>
</reference>
<feature type="compositionally biased region" description="Basic and acidic residues" evidence="1">
    <location>
        <begin position="32"/>
        <end position="42"/>
    </location>
</feature>
<organism evidence="3 4">
    <name type="scientific">Kitasatospora viridis</name>
    <dbReference type="NCBI Taxonomy" id="281105"/>
    <lineage>
        <taxon>Bacteria</taxon>
        <taxon>Bacillati</taxon>
        <taxon>Actinomycetota</taxon>
        <taxon>Actinomycetes</taxon>
        <taxon>Kitasatosporales</taxon>
        <taxon>Streptomycetaceae</taxon>
        <taxon>Kitasatospora</taxon>
    </lineage>
</organism>
<dbReference type="RefSeq" id="WP_145905039.1">
    <property type="nucleotide sequence ID" value="NZ_BAAAMZ010000045.1"/>
</dbReference>
<evidence type="ECO:0000313" key="4">
    <source>
        <dbReference type="Proteomes" id="UP000317940"/>
    </source>
</evidence>
<feature type="region of interest" description="Disordered" evidence="1">
    <location>
        <begin position="1"/>
        <end position="42"/>
    </location>
</feature>
<feature type="transmembrane region" description="Helical" evidence="2">
    <location>
        <begin position="45"/>
        <end position="69"/>
    </location>
</feature>
<keyword evidence="2" id="KW-0812">Transmembrane</keyword>
<comment type="caution">
    <text evidence="3">The sequence shown here is derived from an EMBL/GenBank/DDBJ whole genome shotgun (WGS) entry which is preliminary data.</text>
</comment>
<keyword evidence="4" id="KW-1185">Reference proteome</keyword>